<evidence type="ECO:0000256" key="3">
    <source>
        <dbReference type="ARBA" id="ARBA00023163"/>
    </source>
</evidence>
<dbReference type="InterPro" id="IPR036390">
    <property type="entry name" value="WH_DNA-bd_sf"/>
</dbReference>
<evidence type="ECO:0000313" key="5">
    <source>
        <dbReference type="EMBL" id="RXR05918.1"/>
    </source>
</evidence>
<evidence type="ECO:0000256" key="2">
    <source>
        <dbReference type="ARBA" id="ARBA00023125"/>
    </source>
</evidence>
<dbReference type="PANTHER" id="PTHR33204">
    <property type="entry name" value="TRANSCRIPTIONAL REGULATOR, MARR FAMILY"/>
    <property type="match status" value="1"/>
</dbReference>
<gene>
    <name evidence="5" type="ORF">EPA99_08670</name>
</gene>
<evidence type="ECO:0000259" key="4">
    <source>
        <dbReference type="PROSITE" id="PS51118"/>
    </source>
</evidence>
<reference evidence="5 6" key="1">
    <citation type="submission" date="2019-01" db="EMBL/GenBank/DDBJ databases">
        <title>Pseudoxanthomonas composti sp. nov., isolated from compost.</title>
        <authorList>
            <person name="Yang G."/>
        </authorList>
    </citation>
    <scope>NUCLEOTIDE SEQUENCE [LARGE SCALE GENOMIC DNA]</scope>
    <source>
        <strain evidence="5 6">GSS15</strain>
    </source>
</reference>
<keyword evidence="6" id="KW-1185">Reference proteome</keyword>
<name>A0A4Q1JWB0_9GAMM</name>
<accession>A0A4Q1JWB0</accession>
<dbReference type="GO" id="GO:0003677">
    <property type="term" value="F:DNA binding"/>
    <property type="evidence" value="ECO:0007669"/>
    <property type="project" value="UniProtKB-KW"/>
</dbReference>
<dbReference type="OrthoDB" id="9807069at2"/>
<sequence>MTLHRSSAPYAAQCPVRDVLDRLGDRWSTLVLQALAPAPLRFSALHRQMDDVSKRMLAKTLRGLEEDGLVARTVFPSKPPAVQYALTELGRSFIPHILALVDWAEVHHERIRAARLAYRQRSEID</sequence>
<keyword evidence="1" id="KW-0805">Transcription regulation</keyword>
<dbReference type="Pfam" id="PF01638">
    <property type="entry name" value="HxlR"/>
    <property type="match status" value="1"/>
</dbReference>
<protein>
    <submittedName>
        <fullName evidence="5">Transcriptional regulator</fullName>
    </submittedName>
</protein>
<dbReference type="InterPro" id="IPR002577">
    <property type="entry name" value="HTH_HxlR"/>
</dbReference>
<feature type="domain" description="HTH hxlR-type" evidence="4">
    <location>
        <begin position="14"/>
        <end position="112"/>
    </location>
</feature>
<dbReference type="PROSITE" id="PS51118">
    <property type="entry name" value="HTH_HXLR"/>
    <property type="match status" value="1"/>
</dbReference>
<dbReference type="PANTHER" id="PTHR33204:SF39">
    <property type="entry name" value="TRANSCRIPTIONAL REGULATORY PROTEIN"/>
    <property type="match status" value="1"/>
</dbReference>
<proteinExistence type="predicted"/>
<dbReference type="SUPFAM" id="SSF46785">
    <property type="entry name" value="Winged helix' DNA-binding domain"/>
    <property type="match status" value="1"/>
</dbReference>
<evidence type="ECO:0000256" key="1">
    <source>
        <dbReference type="ARBA" id="ARBA00023015"/>
    </source>
</evidence>
<comment type="caution">
    <text evidence="5">The sequence shown here is derived from an EMBL/GenBank/DDBJ whole genome shotgun (WGS) entry which is preliminary data.</text>
</comment>
<dbReference type="Gene3D" id="1.10.10.10">
    <property type="entry name" value="Winged helix-like DNA-binding domain superfamily/Winged helix DNA-binding domain"/>
    <property type="match status" value="1"/>
</dbReference>
<keyword evidence="2" id="KW-0238">DNA-binding</keyword>
<dbReference type="Proteomes" id="UP000289784">
    <property type="component" value="Unassembled WGS sequence"/>
</dbReference>
<dbReference type="RefSeq" id="WP_129470830.1">
    <property type="nucleotide sequence ID" value="NZ_SAWZ01000004.1"/>
</dbReference>
<dbReference type="EMBL" id="SAWZ01000004">
    <property type="protein sequence ID" value="RXR05918.1"/>
    <property type="molecule type" value="Genomic_DNA"/>
</dbReference>
<evidence type="ECO:0000313" key="6">
    <source>
        <dbReference type="Proteomes" id="UP000289784"/>
    </source>
</evidence>
<organism evidence="5 6">
    <name type="scientific">Pseudoxanthomonas composti</name>
    <dbReference type="NCBI Taxonomy" id="2137479"/>
    <lineage>
        <taxon>Bacteria</taxon>
        <taxon>Pseudomonadati</taxon>
        <taxon>Pseudomonadota</taxon>
        <taxon>Gammaproteobacteria</taxon>
        <taxon>Lysobacterales</taxon>
        <taxon>Lysobacteraceae</taxon>
        <taxon>Pseudoxanthomonas</taxon>
    </lineage>
</organism>
<keyword evidence="3" id="KW-0804">Transcription</keyword>
<dbReference type="InterPro" id="IPR036388">
    <property type="entry name" value="WH-like_DNA-bd_sf"/>
</dbReference>
<dbReference type="AlphaFoldDB" id="A0A4Q1JWB0"/>